<evidence type="ECO:0000313" key="2">
    <source>
        <dbReference type="EMBL" id="KAK2570519.1"/>
    </source>
</evidence>
<reference evidence="2" key="1">
    <citation type="journal article" date="2023" name="G3 (Bethesda)">
        <title>Whole genome assembly and annotation of the endangered Caribbean coral Acropora cervicornis.</title>
        <authorList>
            <person name="Selwyn J.D."/>
            <person name="Vollmer S.V."/>
        </authorList>
    </citation>
    <scope>NUCLEOTIDE SEQUENCE</scope>
    <source>
        <strain evidence="2">K2</strain>
    </source>
</reference>
<comment type="caution">
    <text evidence="2">The sequence shown here is derived from an EMBL/GenBank/DDBJ whole genome shotgun (WGS) entry which is preliminary data.</text>
</comment>
<dbReference type="Proteomes" id="UP001249851">
    <property type="component" value="Unassembled WGS sequence"/>
</dbReference>
<dbReference type="AlphaFoldDB" id="A0AAD9QZW9"/>
<name>A0AAD9QZW9_ACRCE</name>
<proteinExistence type="predicted"/>
<evidence type="ECO:0000313" key="3">
    <source>
        <dbReference type="Proteomes" id="UP001249851"/>
    </source>
</evidence>
<dbReference type="EMBL" id="JARQWQ010000007">
    <property type="protein sequence ID" value="KAK2570519.1"/>
    <property type="molecule type" value="Genomic_DNA"/>
</dbReference>
<feature type="compositionally biased region" description="Basic residues" evidence="1">
    <location>
        <begin position="63"/>
        <end position="90"/>
    </location>
</feature>
<evidence type="ECO:0000256" key="1">
    <source>
        <dbReference type="SAM" id="MobiDB-lite"/>
    </source>
</evidence>
<organism evidence="2 3">
    <name type="scientific">Acropora cervicornis</name>
    <name type="common">Staghorn coral</name>
    <dbReference type="NCBI Taxonomy" id="6130"/>
    <lineage>
        <taxon>Eukaryota</taxon>
        <taxon>Metazoa</taxon>
        <taxon>Cnidaria</taxon>
        <taxon>Anthozoa</taxon>
        <taxon>Hexacorallia</taxon>
        <taxon>Scleractinia</taxon>
        <taxon>Astrocoeniina</taxon>
        <taxon>Acroporidae</taxon>
        <taxon>Acropora</taxon>
    </lineage>
</organism>
<protein>
    <submittedName>
        <fullName evidence="2">Uncharacterized protein</fullName>
    </submittedName>
</protein>
<gene>
    <name evidence="2" type="ORF">P5673_004182</name>
</gene>
<sequence>MGQSESRRCRICATRLNPKKKQDMQQSMCSSCRKKGSQAIWENRKTLRSFLFGEGSGGDKDKKKDKKEKKKKKKGKLKKLKKLRRKKRNK</sequence>
<accession>A0AAD9QZW9</accession>
<reference evidence="2" key="2">
    <citation type="journal article" date="2023" name="Science">
        <title>Genomic signatures of disease resistance in endangered staghorn corals.</title>
        <authorList>
            <person name="Vollmer S.V."/>
            <person name="Selwyn J.D."/>
            <person name="Despard B.A."/>
            <person name="Roesel C.L."/>
        </authorList>
    </citation>
    <scope>NUCLEOTIDE SEQUENCE</scope>
    <source>
        <strain evidence="2">K2</strain>
    </source>
</reference>
<feature type="region of interest" description="Disordered" evidence="1">
    <location>
        <begin position="52"/>
        <end position="90"/>
    </location>
</feature>
<keyword evidence="3" id="KW-1185">Reference proteome</keyword>